<feature type="domain" description="HTH gntR-type" evidence="4">
    <location>
        <begin position="10"/>
        <end position="77"/>
    </location>
</feature>
<dbReference type="InterPro" id="IPR011711">
    <property type="entry name" value="GntR_C"/>
</dbReference>
<dbReference type="Pfam" id="PF00392">
    <property type="entry name" value="GntR"/>
    <property type="match status" value="1"/>
</dbReference>
<dbReference type="GO" id="GO:0003677">
    <property type="term" value="F:DNA binding"/>
    <property type="evidence" value="ECO:0007669"/>
    <property type="project" value="UniProtKB-KW"/>
</dbReference>
<dbReference type="EMBL" id="OBQD01000009">
    <property type="protein sequence ID" value="SOC41648.1"/>
    <property type="molecule type" value="Genomic_DNA"/>
</dbReference>
<keyword evidence="1" id="KW-0805">Transcription regulation</keyword>
<evidence type="ECO:0000256" key="3">
    <source>
        <dbReference type="ARBA" id="ARBA00023163"/>
    </source>
</evidence>
<dbReference type="SUPFAM" id="SSF46785">
    <property type="entry name" value="Winged helix' DNA-binding domain"/>
    <property type="match status" value="1"/>
</dbReference>
<protein>
    <submittedName>
        <fullName evidence="5">GntR family transcriptional regulator</fullName>
    </submittedName>
</protein>
<dbReference type="Proteomes" id="UP000219167">
    <property type="component" value="Unassembled WGS sequence"/>
</dbReference>
<evidence type="ECO:0000313" key="5">
    <source>
        <dbReference type="EMBL" id="SOC41648.1"/>
    </source>
</evidence>
<dbReference type="PANTHER" id="PTHR43537:SF20">
    <property type="entry name" value="HTH-TYPE TRANSCRIPTIONAL REPRESSOR GLAR"/>
    <property type="match status" value="1"/>
</dbReference>
<dbReference type="InterPro" id="IPR008920">
    <property type="entry name" value="TF_FadR/GntR_C"/>
</dbReference>
<sequence>MSILPKPAARTLASDAYERIRAEIRTGRFRPGDRLRFADLQALCAMSVTPVREALARLTAEGFTSLDDHRGYSVAQLSLSELRDITANRKLCEGEALRLSIERGDAQWEAGVIAAHHLMVRVPQGREDMPSAIRDDWDARHAAFHRALIAACGSAILLDTCGRLFAHADRYRRVSVSLLMSGRDAEAEHRLIMETALARDGAAAVAALHAHYEKTAEALEAFFDGQGS</sequence>
<dbReference type="PROSITE" id="PS50949">
    <property type="entry name" value="HTH_GNTR"/>
    <property type="match status" value="1"/>
</dbReference>
<dbReference type="InterPro" id="IPR000524">
    <property type="entry name" value="Tscrpt_reg_HTH_GntR"/>
</dbReference>
<dbReference type="RefSeq" id="WP_176526765.1">
    <property type="nucleotide sequence ID" value="NZ_OBQD01000009.1"/>
</dbReference>
<dbReference type="SMART" id="SM00895">
    <property type="entry name" value="FCD"/>
    <property type="match status" value="1"/>
</dbReference>
<keyword evidence="2" id="KW-0238">DNA-binding</keyword>
<dbReference type="Gene3D" id="1.20.120.530">
    <property type="entry name" value="GntR ligand-binding domain-like"/>
    <property type="match status" value="1"/>
</dbReference>
<dbReference type="SMART" id="SM00345">
    <property type="entry name" value="HTH_GNTR"/>
    <property type="match status" value="1"/>
</dbReference>
<dbReference type="InterPro" id="IPR036388">
    <property type="entry name" value="WH-like_DNA-bd_sf"/>
</dbReference>
<dbReference type="GO" id="GO:0003700">
    <property type="term" value="F:DNA-binding transcription factor activity"/>
    <property type="evidence" value="ECO:0007669"/>
    <property type="project" value="InterPro"/>
</dbReference>
<evidence type="ECO:0000256" key="2">
    <source>
        <dbReference type="ARBA" id="ARBA00023125"/>
    </source>
</evidence>
<name>A0A285UJS2_9HYPH</name>
<dbReference type="Pfam" id="PF07729">
    <property type="entry name" value="FCD"/>
    <property type="match status" value="1"/>
</dbReference>
<keyword evidence="3" id="KW-0804">Transcription</keyword>
<keyword evidence="6" id="KW-1185">Reference proteome</keyword>
<reference evidence="5 6" key="1">
    <citation type="submission" date="2017-08" db="EMBL/GenBank/DDBJ databases">
        <authorList>
            <person name="de Groot N.N."/>
        </authorList>
    </citation>
    <scope>NUCLEOTIDE SEQUENCE [LARGE SCALE GENOMIC DNA]</scope>
    <source>
        <strain evidence="5 6">JC85</strain>
    </source>
</reference>
<dbReference type="SUPFAM" id="SSF48008">
    <property type="entry name" value="GntR ligand-binding domain-like"/>
    <property type="match status" value="1"/>
</dbReference>
<proteinExistence type="predicted"/>
<dbReference type="PANTHER" id="PTHR43537">
    <property type="entry name" value="TRANSCRIPTIONAL REGULATOR, GNTR FAMILY"/>
    <property type="match status" value="1"/>
</dbReference>
<evidence type="ECO:0000256" key="1">
    <source>
        <dbReference type="ARBA" id="ARBA00023015"/>
    </source>
</evidence>
<evidence type="ECO:0000313" key="6">
    <source>
        <dbReference type="Proteomes" id="UP000219167"/>
    </source>
</evidence>
<accession>A0A285UJS2</accession>
<evidence type="ECO:0000259" key="4">
    <source>
        <dbReference type="PROSITE" id="PS50949"/>
    </source>
</evidence>
<dbReference type="AlphaFoldDB" id="A0A285UJS2"/>
<dbReference type="InterPro" id="IPR036390">
    <property type="entry name" value="WH_DNA-bd_sf"/>
</dbReference>
<gene>
    <name evidence="5" type="ORF">SAMN05892877_10945</name>
</gene>
<dbReference type="Gene3D" id="1.10.10.10">
    <property type="entry name" value="Winged helix-like DNA-binding domain superfamily/Winged helix DNA-binding domain"/>
    <property type="match status" value="1"/>
</dbReference>
<organism evidence="5 6">
    <name type="scientific">Rhizobium subbaraonis</name>
    <dbReference type="NCBI Taxonomy" id="908946"/>
    <lineage>
        <taxon>Bacteria</taxon>
        <taxon>Pseudomonadati</taxon>
        <taxon>Pseudomonadota</taxon>
        <taxon>Alphaproteobacteria</taxon>
        <taxon>Hyphomicrobiales</taxon>
        <taxon>Rhizobiaceae</taxon>
        <taxon>Rhizobium/Agrobacterium group</taxon>
        <taxon>Rhizobium</taxon>
    </lineage>
</organism>